<dbReference type="InterPro" id="IPR036259">
    <property type="entry name" value="MFS_trans_sf"/>
</dbReference>
<gene>
    <name evidence="8" type="ORF">C7416_101257</name>
</gene>
<feature type="transmembrane region" description="Helical" evidence="6">
    <location>
        <begin position="351"/>
        <end position="374"/>
    </location>
</feature>
<dbReference type="GO" id="GO:0016020">
    <property type="term" value="C:membrane"/>
    <property type="evidence" value="ECO:0007669"/>
    <property type="project" value="UniProtKB-SubCell"/>
</dbReference>
<evidence type="ECO:0000256" key="2">
    <source>
        <dbReference type="ARBA" id="ARBA00022448"/>
    </source>
</evidence>
<feature type="domain" description="Major facilitator superfamily (MFS) profile" evidence="7">
    <location>
        <begin position="35"/>
        <end position="440"/>
    </location>
</feature>
<feature type="transmembrane region" description="Helical" evidence="6">
    <location>
        <begin position="159"/>
        <end position="182"/>
    </location>
</feature>
<feature type="transmembrane region" description="Helical" evidence="6">
    <location>
        <begin position="386"/>
        <end position="407"/>
    </location>
</feature>
<dbReference type="PANTHER" id="PTHR43791:SF36">
    <property type="entry name" value="TRANSPORTER, PUTATIVE (AFU_ORTHOLOGUE AFUA_6G08340)-RELATED"/>
    <property type="match status" value="1"/>
</dbReference>
<evidence type="ECO:0000313" key="8">
    <source>
        <dbReference type="EMBL" id="PZX33975.1"/>
    </source>
</evidence>
<feature type="transmembrane region" description="Helical" evidence="6">
    <location>
        <begin position="70"/>
        <end position="89"/>
    </location>
</feature>
<feature type="transmembrane region" description="Helical" evidence="6">
    <location>
        <begin position="126"/>
        <end position="147"/>
    </location>
</feature>
<dbReference type="PANTHER" id="PTHR43791">
    <property type="entry name" value="PERMEASE-RELATED"/>
    <property type="match status" value="1"/>
</dbReference>
<name>A0A2W7Q667_9BURK</name>
<protein>
    <submittedName>
        <fullName evidence="8">Sugar phosphate permease</fullName>
    </submittedName>
</protein>
<dbReference type="AlphaFoldDB" id="A0A2W7Q667"/>
<feature type="transmembrane region" description="Helical" evidence="6">
    <location>
        <begin position="326"/>
        <end position="345"/>
    </location>
</feature>
<dbReference type="InterPro" id="IPR020846">
    <property type="entry name" value="MFS_dom"/>
</dbReference>
<feature type="transmembrane region" description="Helical" evidence="6">
    <location>
        <begin position="295"/>
        <end position="314"/>
    </location>
</feature>
<evidence type="ECO:0000313" key="9">
    <source>
        <dbReference type="Proteomes" id="UP000249638"/>
    </source>
</evidence>
<dbReference type="GO" id="GO:0022857">
    <property type="term" value="F:transmembrane transporter activity"/>
    <property type="evidence" value="ECO:0007669"/>
    <property type="project" value="InterPro"/>
</dbReference>
<proteinExistence type="predicted"/>
<feature type="transmembrane region" description="Helical" evidence="6">
    <location>
        <begin position="419"/>
        <end position="440"/>
    </location>
</feature>
<dbReference type="Gene3D" id="1.20.1250.20">
    <property type="entry name" value="MFS general substrate transporter like domains"/>
    <property type="match status" value="2"/>
</dbReference>
<accession>A0A2W7Q667</accession>
<evidence type="ECO:0000256" key="6">
    <source>
        <dbReference type="SAM" id="Phobius"/>
    </source>
</evidence>
<dbReference type="FunFam" id="1.20.1250.20:FF:000018">
    <property type="entry name" value="MFS transporter permease"/>
    <property type="match status" value="1"/>
</dbReference>
<evidence type="ECO:0000256" key="4">
    <source>
        <dbReference type="ARBA" id="ARBA00022989"/>
    </source>
</evidence>
<keyword evidence="4 6" id="KW-1133">Transmembrane helix</keyword>
<feature type="transmembrane region" description="Helical" evidence="6">
    <location>
        <begin position="194"/>
        <end position="216"/>
    </location>
</feature>
<comment type="subcellular location">
    <subcellularLocation>
        <location evidence="1">Membrane</location>
        <topology evidence="1">Multi-pass membrane protein</topology>
    </subcellularLocation>
</comment>
<dbReference type="Proteomes" id="UP000249638">
    <property type="component" value="Unassembled WGS sequence"/>
</dbReference>
<reference evidence="8" key="1">
    <citation type="submission" date="2018-06" db="EMBL/GenBank/DDBJ databases">
        <title>Genomic Encyclopedia of Type Strains, Phase IV (KMG-V): Genome sequencing to study the core and pangenomes of soil and plant-associated prokaryotes.</title>
        <authorList>
            <person name="Whitman W."/>
        </authorList>
    </citation>
    <scope>NUCLEOTIDE SEQUENCE [LARGE SCALE GENOMIC DNA]</scope>
    <source>
        <strain evidence="8">MLR2-44</strain>
    </source>
</reference>
<keyword evidence="3 6" id="KW-0812">Transmembrane</keyword>
<evidence type="ECO:0000256" key="3">
    <source>
        <dbReference type="ARBA" id="ARBA00022692"/>
    </source>
</evidence>
<evidence type="ECO:0000256" key="5">
    <source>
        <dbReference type="ARBA" id="ARBA00023136"/>
    </source>
</evidence>
<feature type="transmembrane region" description="Helical" evidence="6">
    <location>
        <begin position="101"/>
        <end position="120"/>
    </location>
</feature>
<evidence type="ECO:0000259" key="7">
    <source>
        <dbReference type="PROSITE" id="PS50850"/>
    </source>
</evidence>
<dbReference type="Pfam" id="PF07690">
    <property type="entry name" value="MFS_1"/>
    <property type="match status" value="1"/>
</dbReference>
<dbReference type="PROSITE" id="PS50850">
    <property type="entry name" value="MFS"/>
    <property type="match status" value="1"/>
</dbReference>
<comment type="caution">
    <text evidence="8">The sequence shown here is derived from an EMBL/GenBank/DDBJ whole genome shotgun (WGS) entry which is preliminary data.</text>
</comment>
<keyword evidence="2" id="KW-0813">Transport</keyword>
<dbReference type="SUPFAM" id="SSF103473">
    <property type="entry name" value="MFS general substrate transporter"/>
    <property type="match status" value="1"/>
</dbReference>
<dbReference type="InterPro" id="IPR011701">
    <property type="entry name" value="MFS"/>
</dbReference>
<organism evidence="8 9">
    <name type="scientific">Cupriavidus phytorum</name>
    <dbReference type="NCBI Taxonomy" id="3024399"/>
    <lineage>
        <taxon>Bacteria</taxon>
        <taxon>Pseudomonadati</taxon>
        <taxon>Pseudomonadota</taxon>
        <taxon>Betaproteobacteria</taxon>
        <taxon>Burkholderiales</taxon>
        <taxon>Burkholderiaceae</taxon>
        <taxon>Cupriavidus</taxon>
    </lineage>
</organism>
<sequence length="445" mass="47451">MHAPASQLAGATELAPQALSAAQADAVFARVSRRLIPFLFLCYLLNFIDRANVGYAQLQMKSSLGFSDAAYGIGATMFFVGYALFEVPSNLLLQRIGARATLFRIMVLWGLASAGTMLVSTPAQFYAVRFLLGVFEAGFFPGVLLYLTYWFPPERRARAIALILSASVAAGLVSGPLSGWILNAMDGTHGLAGWQWMFLLEGAPTVLLGALVFAVLPDRPDDAPWLDAREKALIRALAGSASKPPQRHSLMPVLRDPRIYLLAFGAFVNGCAGYFLAFWVPTMVRELGVEDPQAIGLYAVIPNLFGLVAMILYSRHADRHNEQRRHWGLAFLVAAAGFAALGLAVPHSLPWTLAAVAFGGSALVSSTPVFWAMATRYLPAARAAAGIAYINSLASLAGATPAAVGIAKSYTGSLAWPSWTIAALLLAAALAVMAGMRNALPDHRA</sequence>
<keyword evidence="5 6" id="KW-0472">Membrane</keyword>
<keyword evidence="9" id="KW-1185">Reference proteome</keyword>
<dbReference type="CDD" id="cd17319">
    <property type="entry name" value="MFS_ExuT_GudP_like"/>
    <property type="match status" value="1"/>
</dbReference>
<dbReference type="EMBL" id="QKZN01000001">
    <property type="protein sequence ID" value="PZX33975.1"/>
    <property type="molecule type" value="Genomic_DNA"/>
</dbReference>
<feature type="transmembrane region" description="Helical" evidence="6">
    <location>
        <begin position="259"/>
        <end position="280"/>
    </location>
</feature>
<evidence type="ECO:0000256" key="1">
    <source>
        <dbReference type="ARBA" id="ARBA00004141"/>
    </source>
</evidence>